<evidence type="ECO:0000313" key="4">
    <source>
        <dbReference type="Proteomes" id="UP000322214"/>
    </source>
</evidence>
<evidence type="ECO:0000256" key="1">
    <source>
        <dbReference type="SAM" id="MobiDB-lite"/>
    </source>
</evidence>
<dbReference type="InterPro" id="IPR029069">
    <property type="entry name" value="HotDog_dom_sf"/>
</dbReference>
<sequence length="179" mass="20330">MDSPLFYEDIAVGQSWTSPRRTVTEADVVNFATMTGDFNPLHVDYDYAAKTPYRQPIAHGLLGLSWVAGLGSYFPNVNTVAFTAVRNWEFVRPLFFGDTVFVETTCLEKTPAGRRNGKVIWQRHLVNQSQHVVQQGSFETLVSMKNAVRKPKFHSEQESRPSIYANEQSDGFGREDHDR</sequence>
<dbReference type="AlphaFoldDB" id="A0A5B9P9D8"/>
<feature type="domain" description="MaoC-like" evidence="2">
    <location>
        <begin position="17"/>
        <end position="113"/>
    </location>
</feature>
<protein>
    <submittedName>
        <fullName evidence="3">Bifunctional protein PaaZ</fullName>
    </submittedName>
</protein>
<evidence type="ECO:0000313" key="3">
    <source>
        <dbReference type="EMBL" id="QEG21845.1"/>
    </source>
</evidence>
<dbReference type="PANTHER" id="PTHR43664">
    <property type="entry name" value="MONOAMINE OXIDASE-RELATED"/>
    <property type="match status" value="1"/>
</dbReference>
<evidence type="ECO:0000259" key="2">
    <source>
        <dbReference type="Pfam" id="PF01575"/>
    </source>
</evidence>
<dbReference type="SUPFAM" id="SSF54637">
    <property type="entry name" value="Thioesterase/thiol ester dehydrase-isomerase"/>
    <property type="match status" value="1"/>
</dbReference>
<gene>
    <name evidence="3" type="primary">paaZ</name>
    <name evidence="3" type="ORF">MFFC18_17060</name>
</gene>
<dbReference type="Proteomes" id="UP000322214">
    <property type="component" value="Chromosome"/>
</dbReference>
<name>A0A5B9P9D8_9BACT</name>
<reference evidence="3 4" key="1">
    <citation type="submission" date="2019-08" db="EMBL/GenBank/DDBJ databases">
        <title>Deep-cultivation of Planctomycetes and their phenomic and genomic characterization uncovers novel biology.</title>
        <authorList>
            <person name="Wiegand S."/>
            <person name="Jogler M."/>
            <person name="Boedeker C."/>
            <person name="Pinto D."/>
            <person name="Vollmers J."/>
            <person name="Rivas-Marin E."/>
            <person name="Kohn T."/>
            <person name="Peeters S.H."/>
            <person name="Heuer A."/>
            <person name="Rast P."/>
            <person name="Oberbeckmann S."/>
            <person name="Bunk B."/>
            <person name="Jeske O."/>
            <person name="Meyerdierks A."/>
            <person name="Storesund J.E."/>
            <person name="Kallscheuer N."/>
            <person name="Luecker S."/>
            <person name="Lage O.M."/>
            <person name="Pohl T."/>
            <person name="Merkel B.J."/>
            <person name="Hornburger P."/>
            <person name="Mueller R.-W."/>
            <person name="Bruemmer F."/>
            <person name="Labrenz M."/>
            <person name="Spormann A.M."/>
            <person name="Op den Camp H."/>
            <person name="Overmann J."/>
            <person name="Amann R."/>
            <person name="Jetten M.S.M."/>
            <person name="Mascher T."/>
            <person name="Medema M.H."/>
            <person name="Devos D.P."/>
            <person name="Kaster A.-K."/>
            <person name="Ovreas L."/>
            <person name="Rohde M."/>
            <person name="Galperin M.Y."/>
            <person name="Jogler C."/>
        </authorList>
    </citation>
    <scope>NUCLEOTIDE SEQUENCE [LARGE SCALE GENOMIC DNA]</scope>
    <source>
        <strain evidence="3 4">FC18</strain>
    </source>
</reference>
<proteinExistence type="predicted"/>
<dbReference type="InterPro" id="IPR052342">
    <property type="entry name" value="MCH/BMMD"/>
</dbReference>
<accession>A0A5B9P9D8</accession>
<dbReference type="EMBL" id="CP042912">
    <property type="protein sequence ID" value="QEG21845.1"/>
    <property type="molecule type" value="Genomic_DNA"/>
</dbReference>
<feature type="region of interest" description="Disordered" evidence="1">
    <location>
        <begin position="150"/>
        <end position="179"/>
    </location>
</feature>
<dbReference type="KEGG" id="mff:MFFC18_17060"/>
<dbReference type="Pfam" id="PF01575">
    <property type="entry name" value="MaoC_dehydratas"/>
    <property type="match status" value="1"/>
</dbReference>
<dbReference type="Gene3D" id="3.10.129.10">
    <property type="entry name" value="Hotdog Thioesterase"/>
    <property type="match status" value="1"/>
</dbReference>
<keyword evidence="4" id="KW-1185">Reference proteome</keyword>
<dbReference type="STRING" id="980251.GCA_001642875_03307"/>
<dbReference type="RefSeq" id="WP_075085517.1">
    <property type="nucleotide sequence ID" value="NZ_CP042912.1"/>
</dbReference>
<organism evidence="3 4">
    <name type="scientific">Mariniblastus fucicola</name>
    <dbReference type="NCBI Taxonomy" id="980251"/>
    <lineage>
        <taxon>Bacteria</taxon>
        <taxon>Pseudomonadati</taxon>
        <taxon>Planctomycetota</taxon>
        <taxon>Planctomycetia</taxon>
        <taxon>Pirellulales</taxon>
        <taxon>Pirellulaceae</taxon>
        <taxon>Mariniblastus</taxon>
    </lineage>
</organism>
<dbReference type="PANTHER" id="PTHR43664:SF1">
    <property type="entry name" value="BETA-METHYLMALYL-COA DEHYDRATASE"/>
    <property type="match status" value="1"/>
</dbReference>
<dbReference type="InterPro" id="IPR002539">
    <property type="entry name" value="MaoC-like_dom"/>
</dbReference>